<dbReference type="InterPro" id="IPR000504">
    <property type="entry name" value="RRM_dom"/>
</dbReference>
<evidence type="ECO:0000256" key="3">
    <source>
        <dbReference type="PROSITE-ProRule" id="PRU00176"/>
    </source>
</evidence>
<keyword evidence="2 3" id="KW-0694">RNA-binding</keyword>
<keyword evidence="1" id="KW-0677">Repeat</keyword>
<sequence>MEDTGIVRFPGHLDPRAQEFRPRNLSPHNQIALIQPQIYYPYPSTYSLPGVQVIPFYDRGVGYQHVPSPAYYRPPSGGVQSLPPPSAAESRSLLLSSVPMDVNEEIVRRELEVFGEVRAVEMERLQDGIVTVHFYDLRHAQAAMIEIQEQHMQQQSRLRHHYNSLTQFMPSWGLERENSVLPLPPPCRGLIAGRAVWAQFTSPAVIAGPDGHNQGTLVVFNLDSGVSASKLKEIFETFGPIKELRETPSKRHQRFVEFYDIRDAAKALSEMDGKEINGQSVVIEFSRPGGNRRKLSNATIPYSSINSLNKNMSSTSFYNRITNCPQPPSSHPFPLKLFGNSSTSNISPSSNPQFQQTLKKPGSGRGLNSWNNNGRSNYGAGTAPLDQVPMGSLSLGVSEGMSFNGSSRRGVKNRDSTSTSNNFQSTITKQQGKQPKSKPWKGRQKISDSHFLINENAMVESSSIRDTRTTVMIKNIPNKYSQKLLLNMLDNHCIHCNEQISDGDDQPLSAFDFVYLPIDFNNKCNVGYGFVNLTSPQATWRLYKAFHLQQWEVFNSRKICEVTYARLQGLEALKEHFKNSKFACETDEYLPVVFSPPRDGKYLTEPMAIGGQGSAAAVLKKQILGGGGGGGICSGKGIGGQIEVSLQMDGQDDKLEGQDDHVDENSDDDDVEDGSSCKNDCKGNDGRNMSRNKEVVFGMKNSRSSTASLTTTTTGNCGSSSSSSSSSVVAASTNGCLSSSGPKQQPKVLSCAQVS</sequence>
<name>A0A200R4J9_MACCD</name>
<dbReference type="GO" id="GO:0003723">
    <property type="term" value="F:RNA binding"/>
    <property type="evidence" value="ECO:0007669"/>
    <property type="project" value="UniProtKB-UniRule"/>
</dbReference>
<dbReference type="Pfam" id="PF04059">
    <property type="entry name" value="RRM_2"/>
    <property type="match status" value="1"/>
</dbReference>
<feature type="compositionally biased region" description="Polar residues" evidence="4">
    <location>
        <begin position="416"/>
        <end position="434"/>
    </location>
</feature>
<evidence type="ECO:0000256" key="1">
    <source>
        <dbReference type="ARBA" id="ARBA00022737"/>
    </source>
</evidence>
<dbReference type="FunFam" id="3.30.70.330:FF:001402">
    <property type="entry name" value="Terminal EAR1-like 1"/>
    <property type="match status" value="1"/>
</dbReference>
<dbReference type="SMART" id="SM00360">
    <property type="entry name" value="RRM"/>
    <property type="match status" value="2"/>
</dbReference>
<dbReference type="CDD" id="cd12530">
    <property type="entry name" value="RRM3_EAR1_like"/>
    <property type="match status" value="1"/>
</dbReference>
<reference evidence="6 7" key="1">
    <citation type="journal article" date="2017" name="Mol. Plant">
        <title>The Genome of Medicinal Plant Macleaya cordata Provides New Insights into Benzylisoquinoline Alkaloids Metabolism.</title>
        <authorList>
            <person name="Liu X."/>
            <person name="Liu Y."/>
            <person name="Huang P."/>
            <person name="Ma Y."/>
            <person name="Qing Z."/>
            <person name="Tang Q."/>
            <person name="Cao H."/>
            <person name="Cheng P."/>
            <person name="Zheng Y."/>
            <person name="Yuan Z."/>
            <person name="Zhou Y."/>
            <person name="Liu J."/>
            <person name="Tang Z."/>
            <person name="Zhuo Y."/>
            <person name="Zhang Y."/>
            <person name="Yu L."/>
            <person name="Huang J."/>
            <person name="Yang P."/>
            <person name="Peng Q."/>
            <person name="Zhang J."/>
            <person name="Jiang W."/>
            <person name="Zhang Z."/>
            <person name="Lin K."/>
            <person name="Ro D.K."/>
            <person name="Chen X."/>
            <person name="Xiong X."/>
            <person name="Shang Y."/>
            <person name="Huang S."/>
            <person name="Zeng J."/>
        </authorList>
    </citation>
    <scope>NUCLEOTIDE SEQUENCE [LARGE SCALE GENOMIC DNA]</scope>
    <source>
        <strain evidence="7">cv. BLH2017</strain>
        <tissue evidence="6">Root</tissue>
    </source>
</reference>
<accession>A0A200R4J9</accession>
<evidence type="ECO:0000256" key="4">
    <source>
        <dbReference type="SAM" id="MobiDB-lite"/>
    </source>
</evidence>
<dbReference type="AlphaFoldDB" id="A0A200R4J9"/>
<feature type="region of interest" description="Disordered" evidence="4">
    <location>
        <begin position="328"/>
        <end position="385"/>
    </location>
</feature>
<dbReference type="OrthoDB" id="417481at2759"/>
<dbReference type="InParanoid" id="A0A200R4J9"/>
<feature type="compositionally biased region" description="Basic and acidic residues" evidence="4">
    <location>
        <begin position="652"/>
        <end position="664"/>
    </location>
</feature>
<dbReference type="FunFam" id="3.30.70.330:FF:000101">
    <property type="entry name" value="Protein MEI2-like 1"/>
    <property type="match status" value="1"/>
</dbReference>
<evidence type="ECO:0000259" key="5">
    <source>
        <dbReference type="PROSITE" id="PS50102"/>
    </source>
</evidence>
<feature type="compositionally biased region" description="Low complexity" evidence="4">
    <location>
        <begin position="701"/>
        <end position="735"/>
    </location>
</feature>
<gene>
    <name evidence="6" type="ORF">BVC80_1837g453</name>
</gene>
<dbReference type="InterPro" id="IPR012677">
    <property type="entry name" value="Nucleotide-bd_a/b_plait_sf"/>
</dbReference>
<dbReference type="SUPFAM" id="SSF54928">
    <property type="entry name" value="RNA-binding domain, RBD"/>
    <property type="match status" value="3"/>
</dbReference>
<organism evidence="6 7">
    <name type="scientific">Macleaya cordata</name>
    <name type="common">Five-seeded plume-poppy</name>
    <name type="synonym">Bocconia cordata</name>
    <dbReference type="NCBI Taxonomy" id="56857"/>
    <lineage>
        <taxon>Eukaryota</taxon>
        <taxon>Viridiplantae</taxon>
        <taxon>Streptophyta</taxon>
        <taxon>Embryophyta</taxon>
        <taxon>Tracheophyta</taxon>
        <taxon>Spermatophyta</taxon>
        <taxon>Magnoliopsida</taxon>
        <taxon>Ranunculales</taxon>
        <taxon>Papaveraceae</taxon>
        <taxon>Papaveroideae</taxon>
        <taxon>Macleaya</taxon>
    </lineage>
</organism>
<dbReference type="Proteomes" id="UP000195402">
    <property type="component" value="Unassembled WGS sequence"/>
</dbReference>
<evidence type="ECO:0000256" key="2">
    <source>
        <dbReference type="ARBA" id="ARBA00022884"/>
    </source>
</evidence>
<keyword evidence="7" id="KW-1185">Reference proteome</keyword>
<feature type="domain" description="RRM" evidence="5">
    <location>
        <begin position="215"/>
        <end position="288"/>
    </location>
</feature>
<dbReference type="EMBL" id="MVGT01000438">
    <property type="protein sequence ID" value="OVA17618.1"/>
    <property type="molecule type" value="Genomic_DNA"/>
</dbReference>
<feature type="domain" description="RRM" evidence="5">
    <location>
        <begin position="91"/>
        <end position="165"/>
    </location>
</feature>
<comment type="caution">
    <text evidence="6">The sequence shown here is derived from an EMBL/GenBank/DDBJ whole genome shotgun (WGS) entry which is preliminary data.</text>
</comment>
<feature type="compositionally biased region" description="Polar residues" evidence="4">
    <location>
        <begin position="366"/>
        <end position="376"/>
    </location>
</feature>
<dbReference type="OMA" id="CVEMEYK"/>
<protein>
    <submittedName>
        <fullName evidence="6">RNA recognition motif domain</fullName>
    </submittedName>
</protein>
<dbReference type="Pfam" id="PF00076">
    <property type="entry name" value="RRM_1"/>
    <property type="match status" value="1"/>
</dbReference>
<dbReference type="InterPro" id="IPR007201">
    <property type="entry name" value="Mei2-like_Rrm_C"/>
</dbReference>
<feature type="region of interest" description="Disordered" evidence="4">
    <location>
        <begin position="652"/>
        <end position="755"/>
    </location>
</feature>
<dbReference type="PANTHER" id="PTHR23189">
    <property type="entry name" value="RNA RECOGNITION MOTIF-CONTAINING"/>
    <property type="match status" value="1"/>
</dbReference>
<evidence type="ECO:0000313" key="7">
    <source>
        <dbReference type="Proteomes" id="UP000195402"/>
    </source>
</evidence>
<dbReference type="PROSITE" id="PS50102">
    <property type="entry name" value="RRM"/>
    <property type="match status" value="2"/>
</dbReference>
<feature type="compositionally biased region" description="Low complexity" evidence="4">
    <location>
        <begin position="340"/>
        <end position="352"/>
    </location>
</feature>
<proteinExistence type="predicted"/>
<dbReference type="InterPro" id="IPR035979">
    <property type="entry name" value="RBD_domain_sf"/>
</dbReference>
<feature type="compositionally biased region" description="Basic residues" evidence="4">
    <location>
        <begin position="435"/>
        <end position="444"/>
    </location>
</feature>
<feature type="region of interest" description="Disordered" evidence="4">
    <location>
        <begin position="399"/>
        <end position="444"/>
    </location>
</feature>
<dbReference type="Gene3D" id="3.30.70.330">
    <property type="match status" value="2"/>
</dbReference>
<evidence type="ECO:0000313" key="6">
    <source>
        <dbReference type="EMBL" id="OVA17618.1"/>
    </source>
</evidence>
<dbReference type="FunCoup" id="A0A200R4J9">
    <property type="interactions" value="51"/>
</dbReference>
<dbReference type="InterPro" id="IPR034458">
    <property type="entry name" value="EAR1-like_RRM3"/>
</dbReference>